<organism evidence="1 2">
    <name type="scientific">Caenorhabditis japonica</name>
    <dbReference type="NCBI Taxonomy" id="281687"/>
    <lineage>
        <taxon>Eukaryota</taxon>
        <taxon>Metazoa</taxon>
        <taxon>Ecdysozoa</taxon>
        <taxon>Nematoda</taxon>
        <taxon>Chromadorea</taxon>
        <taxon>Rhabditida</taxon>
        <taxon>Rhabditina</taxon>
        <taxon>Rhabditomorpha</taxon>
        <taxon>Rhabditoidea</taxon>
        <taxon>Rhabditidae</taxon>
        <taxon>Peloderinae</taxon>
        <taxon>Caenorhabditis</taxon>
    </lineage>
</organism>
<accession>A0A8R1EE75</accession>
<evidence type="ECO:0000313" key="2">
    <source>
        <dbReference type="Proteomes" id="UP000005237"/>
    </source>
</evidence>
<reference evidence="2" key="1">
    <citation type="submission" date="2010-08" db="EMBL/GenBank/DDBJ databases">
        <authorList>
            <consortium name="Caenorhabditis japonica Sequencing Consortium"/>
            <person name="Wilson R.K."/>
        </authorList>
    </citation>
    <scope>NUCLEOTIDE SEQUENCE [LARGE SCALE GENOMIC DNA]</scope>
    <source>
        <strain evidence="2">DF5081</strain>
    </source>
</reference>
<keyword evidence="2" id="KW-1185">Reference proteome</keyword>
<reference evidence="1" key="2">
    <citation type="submission" date="2022-06" db="UniProtKB">
        <authorList>
            <consortium name="EnsemblMetazoa"/>
        </authorList>
    </citation>
    <scope>IDENTIFICATION</scope>
    <source>
        <strain evidence="1">DF5081</strain>
    </source>
</reference>
<name>A0A8R1EE75_CAEJA</name>
<protein>
    <submittedName>
        <fullName evidence="1">Uncharacterized protein</fullName>
    </submittedName>
</protein>
<evidence type="ECO:0000313" key="1">
    <source>
        <dbReference type="EnsemblMetazoa" id="CJA33981.1"/>
    </source>
</evidence>
<dbReference type="Proteomes" id="UP000005237">
    <property type="component" value="Unassembled WGS sequence"/>
</dbReference>
<dbReference type="EnsemblMetazoa" id="CJA33981.1">
    <property type="protein sequence ID" value="CJA33981.1"/>
    <property type="gene ID" value="WBGene00209828"/>
</dbReference>
<dbReference type="AlphaFoldDB" id="A0A8R1EE75"/>
<sequence>MGEEVVSGRIELVFNGFKQQKKMFCQWIRSQRTMVGSQLNEKMSSKYKRLPPATTFTVIQFVLFPI</sequence>
<proteinExistence type="predicted"/>